<sequence>MNNGGAIGLFDSGIGGLTVFREVNRILPDESVIYYGDTAHVPYGSRSVEELIYFAGRIVAYLVEQKVKYIIFACNTSSALSLPVLKRIYSLPMMGLVQPGAAEALRLTRNRRISVIATEVTIKTKAYEETLKALDGSVEVVSRATPRLVPLVETGDMDTQAASAVVRESLSPLRGAGTDTLILGCTHYPFLAGLIAAEMGPEVRLVDPAEATVRLAAKEMAGLELRTAGGAAPAHRFAVSGDPEAFREKARLFMGRDIGPVARVVL</sequence>
<name>A0A9X4H3Q8_9FIRM</name>
<keyword evidence="3 7" id="KW-0133">Cell shape</keyword>
<comment type="pathway">
    <text evidence="7">Cell wall biogenesis; peptidoglycan biosynthesis.</text>
</comment>
<evidence type="ECO:0000256" key="5">
    <source>
        <dbReference type="ARBA" id="ARBA00023235"/>
    </source>
</evidence>
<feature type="binding site" evidence="7">
    <location>
        <begin position="43"/>
        <end position="44"/>
    </location>
    <ligand>
        <name>substrate</name>
    </ligand>
</feature>
<organism evidence="8 9">
    <name type="scientific">Pelotomaculum isophthalicicum JI</name>
    <dbReference type="NCBI Taxonomy" id="947010"/>
    <lineage>
        <taxon>Bacteria</taxon>
        <taxon>Bacillati</taxon>
        <taxon>Bacillota</taxon>
        <taxon>Clostridia</taxon>
        <taxon>Eubacteriales</taxon>
        <taxon>Desulfotomaculaceae</taxon>
        <taxon>Pelotomaculum</taxon>
    </lineage>
</organism>
<dbReference type="PANTHER" id="PTHR21198:SF2">
    <property type="entry name" value="GLUTAMATE RACEMASE"/>
    <property type="match status" value="1"/>
</dbReference>
<evidence type="ECO:0000256" key="2">
    <source>
        <dbReference type="ARBA" id="ARBA00013090"/>
    </source>
</evidence>
<keyword evidence="6 7" id="KW-0961">Cell wall biogenesis/degradation</keyword>
<dbReference type="HAMAP" id="MF_00258">
    <property type="entry name" value="Glu_racemase"/>
    <property type="match status" value="1"/>
</dbReference>
<dbReference type="GO" id="GO:0009252">
    <property type="term" value="P:peptidoglycan biosynthetic process"/>
    <property type="evidence" value="ECO:0007669"/>
    <property type="project" value="UniProtKB-UniRule"/>
</dbReference>
<accession>A0A9X4H3Q8</accession>
<protein>
    <recommendedName>
        <fullName evidence="2 7">Glutamate racemase</fullName>
        <ecNumber evidence="2 7">5.1.1.3</ecNumber>
    </recommendedName>
</protein>
<evidence type="ECO:0000256" key="6">
    <source>
        <dbReference type="ARBA" id="ARBA00023316"/>
    </source>
</evidence>
<dbReference type="PANTHER" id="PTHR21198">
    <property type="entry name" value="GLUTAMATE RACEMASE"/>
    <property type="match status" value="1"/>
</dbReference>
<dbReference type="GO" id="GO:0008360">
    <property type="term" value="P:regulation of cell shape"/>
    <property type="evidence" value="ECO:0007669"/>
    <property type="project" value="UniProtKB-KW"/>
</dbReference>
<dbReference type="Pfam" id="PF01177">
    <property type="entry name" value="Asp_Glu_race"/>
    <property type="match status" value="1"/>
</dbReference>
<proteinExistence type="inferred from homology"/>
<dbReference type="SUPFAM" id="SSF53681">
    <property type="entry name" value="Aspartate/glutamate racemase"/>
    <property type="match status" value="2"/>
</dbReference>
<evidence type="ECO:0000256" key="7">
    <source>
        <dbReference type="HAMAP-Rule" id="MF_00258"/>
    </source>
</evidence>
<reference evidence="8" key="1">
    <citation type="submission" date="2022-02" db="EMBL/GenBank/DDBJ databases">
        <authorList>
            <person name="Leng L."/>
        </authorList>
    </citation>
    <scope>NUCLEOTIDE SEQUENCE</scope>
    <source>
        <strain evidence="8">JI</strain>
    </source>
</reference>
<dbReference type="Gene3D" id="3.40.50.1860">
    <property type="match status" value="2"/>
</dbReference>
<evidence type="ECO:0000256" key="1">
    <source>
        <dbReference type="ARBA" id="ARBA00001602"/>
    </source>
</evidence>
<dbReference type="EC" id="5.1.1.3" evidence="2 7"/>
<feature type="binding site" evidence="7">
    <location>
        <begin position="186"/>
        <end position="187"/>
    </location>
    <ligand>
        <name>substrate</name>
    </ligand>
</feature>
<evidence type="ECO:0000313" key="9">
    <source>
        <dbReference type="Proteomes" id="UP001154312"/>
    </source>
</evidence>
<dbReference type="EMBL" id="JAKOAV010000043">
    <property type="protein sequence ID" value="MDF9409795.1"/>
    <property type="molecule type" value="Genomic_DNA"/>
</dbReference>
<gene>
    <name evidence="7 8" type="primary">murI</name>
    <name evidence="8" type="ORF">L7E55_15805</name>
</gene>
<dbReference type="PROSITE" id="PS00924">
    <property type="entry name" value="ASP_GLU_RACEMASE_2"/>
    <property type="match status" value="1"/>
</dbReference>
<dbReference type="NCBIfam" id="TIGR00067">
    <property type="entry name" value="glut_race"/>
    <property type="match status" value="1"/>
</dbReference>
<keyword evidence="4 7" id="KW-0573">Peptidoglycan synthesis</keyword>
<comment type="function">
    <text evidence="7">Provides the (R)-glutamate required for cell wall biosynthesis.</text>
</comment>
<dbReference type="InterPro" id="IPR015942">
    <property type="entry name" value="Asp/Glu/hydantoin_racemase"/>
</dbReference>
<comment type="catalytic activity">
    <reaction evidence="1 7">
        <text>L-glutamate = D-glutamate</text>
        <dbReference type="Rhea" id="RHEA:12813"/>
        <dbReference type="ChEBI" id="CHEBI:29985"/>
        <dbReference type="ChEBI" id="CHEBI:29986"/>
        <dbReference type="EC" id="5.1.1.3"/>
    </reaction>
</comment>
<dbReference type="AlphaFoldDB" id="A0A9X4H3Q8"/>
<keyword evidence="9" id="KW-1185">Reference proteome</keyword>
<comment type="caution">
    <text evidence="8">The sequence shown here is derived from an EMBL/GenBank/DDBJ whole genome shotgun (WGS) entry which is preliminary data.</text>
</comment>
<feature type="active site" description="Proton donor/acceptor" evidence="7">
    <location>
        <position position="74"/>
    </location>
</feature>
<dbReference type="GO" id="GO:0071555">
    <property type="term" value="P:cell wall organization"/>
    <property type="evidence" value="ECO:0007669"/>
    <property type="project" value="UniProtKB-KW"/>
</dbReference>
<dbReference type="FunFam" id="3.40.50.1860:FF:000001">
    <property type="entry name" value="Glutamate racemase"/>
    <property type="match status" value="1"/>
</dbReference>
<dbReference type="GO" id="GO:0008881">
    <property type="term" value="F:glutamate racemase activity"/>
    <property type="evidence" value="ECO:0007669"/>
    <property type="project" value="UniProtKB-UniRule"/>
</dbReference>
<dbReference type="RefSeq" id="WP_277445303.1">
    <property type="nucleotide sequence ID" value="NZ_JAKOAV010000043.1"/>
</dbReference>
<evidence type="ECO:0000313" key="8">
    <source>
        <dbReference type="EMBL" id="MDF9409795.1"/>
    </source>
</evidence>
<feature type="active site" description="Proton donor/acceptor" evidence="7">
    <location>
        <position position="185"/>
    </location>
</feature>
<dbReference type="InterPro" id="IPR004391">
    <property type="entry name" value="Glu_race"/>
</dbReference>
<dbReference type="Proteomes" id="UP001154312">
    <property type="component" value="Unassembled WGS sequence"/>
</dbReference>
<evidence type="ECO:0000256" key="3">
    <source>
        <dbReference type="ARBA" id="ARBA00022960"/>
    </source>
</evidence>
<feature type="binding site" evidence="7">
    <location>
        <begin position="75"/>
        <end position="76"/>
    </location>
    <ligand>
        <name>substrate</name>
    </ligand>
</feature>
<feature type="binding site" evidence="7">
    <location>
        <begin position="11"/>
        <end position="12"/>
    </location>
    <ligand>
        <name>substrate</name>
    </ligand>
</feature>
<dbReference type="InterPro" id="IPR001920">
    <property type="entry name" value="Asp/Glu_race"/>
</dbReference>
<comment type="similarity">
    <text evidence="7">Belongs to the aspartate/glutamate racemases family.</text>
</comment>
<dbReference type="InterPro" id="IPR033134">
    <property type="entry name" value="Asp/Glu_racemase_AS_2"/>
</dbReference>
<keyword evidence="5 7" id="KW-0413">Isomerase</keyword>
<evidence type="ECO:0000256" key="4">
    <source>
        <dbReference type="ARBA" id="ARBA00022984"/>
    </source>
</evidence>